<evidence type="ECO:0000259" key="3">
    <source>
        <dbReference type="Pfam" id="PF13511"/>
    </source>
</evidence>
<feature type="signal peptide" evidence="2">
    <location>
        <begin position="1"/>
        <end position="22"/>
    </location>
</feature>
<dbReference type="Proteomes" id="UP000278437">
    <property type="component" value="Chromosome"/>
</dbReference>
<sequence>MRLQITLLGLILGLSLTQAAQAENVYKWVDKDGKVHFGDRPQAEEAEELKVTDKSAPVRASSRYNRVDDEADLDEASPGANLMADASDTAPQGSFDAKQLVGRWQDDMMDDAIDTFAADGSYTRNASIFGASITLKGSWKLVGDQLHIQINSESMALPNGKTKTEAKSQSRKCKLLSLSGSEMTVLQNTKGGELEFTYKKVGS</sequence>
<dbReference type="Pfam" id="PF13511">
    <property type="entry name" value="DUF4124"/>
    <property type="match status" value="1"/>
</dbReference>
<dbReference type="InterPro" id="IPR025392">
    <property type="entry name" value="DUF4124"/>
</dbReference>
<evidence type="ECO:0000256" key="1">
    <source>
        <dbReference type="SAM" id="MobiDB-lite"/>
    </source>
</evidence>
<feature type="domain" description="DUF4124" evidence="3">
    <location>
        <begin position="14"/>
        <end position="60"/>
    </location>
</feature>
<proteinExistence type="predicted"/>
<keyword evidence="5" id="KW-1185">Reference proteome</keyword>
<organism evidence="4 5">
    <name type="scientific">Shewanella khirikhana</name>
    <dbReference type="NCBI Taxonomy" id="1965282"/>
    <lineage>
        <taxon>Bacteria</taxon>
        <taxon>Pseudomonadati</taxon>
        <taxon>Pseudomonadota</taxon>
        <taxon>Gammaproteobacteria</taxon>
        <taxon>Alteromonadales</taxon>
        <taxon>Shewanellaceae</taxon>
        <taxon>Shewanella</taxon>
    </lineage>
</organism>
<dbReference type="EMBL" id="CP020373">
    <property type="protein sequence ID" value="AZQ09386.1"/>
    <property type="molecule type" value="Genomic_DNA"/>
</dbReference>
<keyword evidence="2" id="KW-0732">Signal</keyword>
<feature type="region of interest" description="Disordered" evidence="1">
    <location>
        <begin position="60"/>
        <end position="93"/>
    </location>
</feature>
<evidence type="ECO:0000313" key="5">
    <source>
        <dbReference type="Proteomes" id="UP000278437"/>
    </source>
</evidence>
<reference evidence="5" key="1">
    <citation type="submission" date="2017-03" db="EMBL/GenBank/DDBJ databases">
        <title>Full genome sequence of a non-lethal Shewanella isolate that potentiates virulence of Vibio parahaemolyticus causing acute hepatopancreatic necrosis disease (AHPND) in shrimp.</title>
        <authorList>
            <person name="Prachumwat A."/>
            <person name="Sritunyalucksana K."/>
        </authorList>
    </citation>
    <scope>NUCLEOTIDE SEQUENCE [LARGE SCALE GENOMIC DNA]</scope>
    <source>
        <strain evidence="5">TH2012</strain>
    </source>
</reference>
<evidence type="ECO:0000313" key="4">
    <source>
        <dbReference type="EMBL" id="AZQ09386.1"/>
    </source>
</evidence>
<protein>
    <recommendedName>
        <fullName evidence="3">DUF4124 domain-containing protein</fullName>
    </recommendedName>
</protein>
<dbReference type="RefSeq" id="WP_126165860.1">
    <property type="nucleotide sequence ID" value="NZ_CP020373.1"/>
</dbReference>
<feature type="chain" id="PRO_5047320007" description="DUF4124 domain-containing protein" evidence="2">
    <location>
        <begin position="23"/>
        <end position="203"/>
    </location>
</feature>
<name>A0ABM7CZ30_9GAMM</name>
<accession>A0ABM7CZ30</accession>
<evidence type="ECO:0000256" key="2">
    <source>
        <dbReference type="SAM" id="SignalP"/>
    </source>
</evidence>
<gene>
    <name evidence="4" type="ORF">STH12_00234</name>
</gene>